<organism evidence="1">
    <name type="scientific">marine sediment metagenome</name>
    <dbReference type="NCBI Taxonomy" id="412755"/>
    <lineage>
        <taxon>unclassified sequences</taxon>
        <taxon>metagenomes</taxon>
        <taxon>ecological metagenomes</taxon>
    </lineage>
</organism>
<dbReference type="AlphaFoldDB" id="X1FPM5"/>
<feature type="non-terminal residue" evidence="1">
    <location>
        <position position="34"/>
    </location>
</feature>
<accession>X1FPM5</accession>
<sequence>MAAPYCHRFNIANKGEVDDLQAGDEAYIKVRGEH</sequence>
<proteinExistence type="predicted"/>
<name>X1FPM5_9ZZZZ</name>
<gene>
    <name evidence="1" type="ORF">S03H2_25031</name>
</gene>
<reference evidence="1" key="1">
    <citation type="journal article" date="2014" name="Front. Microbiol.">
        <title>High frequency of phylogenetically diverse reductive dehalogenase-homologous genes in deep subseafloor sedimentary metagenomes.</title>
        <authorList>
            <person name="Kawai M."/>
            <person name="Futagami T."/>
            <person name="Toyoda A."/>
            <person name="Takaki Y."/>
            <person name="Nishi S."/>
            <person name="Hori S."/>
            <person name="Arai W."/>
            <person name="Tsubouchi T."/>
            <person name="Morono Y."/>
            <person name="Uchiyama I."/>
            <person name="Ito T."/>
            <person name="Fujiyama A."/>
            <person name="Inagaki F."/>
            <person name="Takami H."/>
        </authorList>
    </citation>
    <scope>NUCLEOTIDE SEQUENCE</scope>
    <source>
        <strain evidence="1">Expedition CK06-06</strain>
    </source>
</reference>
<comment type="caution">
    <text evidence="1">The sequence shown here is derived from an EMBL/GenBank/DDBJ whole genome shotgun (WGS) entry which is preliminary data.</text>
</comment>
<protein>
    <submittedName>
        <fullName evidence="1">Uncharacterized protein</fullName>
    </submittedName>
</protein>
<evidence type="ECO:0000313" key="1">
    <source>
        <dbReference type="EMBL" id="GAH31329.1"/>
    </source>
</evidence>
<dbReference type="EMBL" id="BARU01014060">
    <property type="protein sequence ID" value="GAH31329.1"/>
    <property type="molecule type" value="Genomic_DNA"/>
</dbReference>